<dbReference type="Gene3D" id="3.30.420.40">
    <property type="match status" value="3"/>
</dbReference>
<dbReference type="InterPro" id="IPR036390">
    <property type="entry name" value="WH_DNA-bd_sf"/>
</dbReference>
<evidence type="ECO:0000259" key="2">
    <source>
        <dbReference type="Pfam" id="PF12802"/>
    </source>
</evidence>
<dbReference type="Pfam" id="PF12802">
    <property type="entry name" value="MarR_2"/>
    <property type="match status" value="1"/>
</dbReference>
<dbReference type="Pfam" id="PF00480">
    <property type="entry name" value="ROK"/>
    <property type="match status" value="2"/>
</dbReference>
<dbReference type="Gene3D" id="1.10.10.10">
    <property type="entry name" value="Winged helix-like DNA-binding domain superfamily/Winged helix DNA-binding domain"/>
    <property type="match status" value="1"/>
</dbReference>
<dbReference type="InterPro" id="IPR036388">
    <property type="entry name" value="WH-like_DNA-bd_sf"/>
</dbReference>
<accession>A0A919RPK6</accession>
<sequence length="408" mass="43481">MGSPERSRLGIICGRLTEETCVRRMVVTLRGGDLSRLRQLNSLTAIGMLRASGPLTLSALAERAGLSRPSMKEVVDELMELGWVEETPPAQGTIGRPARRYRFRARSGYLVGLDLGGHNIRAALSDLNGEILAEARQPVQPDTPLPERLATIERTVASCLALGGKTIADVWIVAAGTIGVITTDGRIRYCAAIPAWTGLDLAGHLRRMFPCEVIVENDSRLAARAEAVRGAARGANDVVFLHVGRRMGAAVIVDGKVHRGFGAAAGEIAMLPHVQWTEASEHLQNCSIIPEDTSPAEAAGYTLAAARAGDPVAVAAVERYVDDLAVGTSAMVLLLDPQVVVLGGGFSRSADVLLPPLRERLERACIRMPEVRASTLGDECVVTGAIDYAVAHLDQQLFTPDAPLPTSR</sequence>
<proteinExistence type="inferred from homology"/>
<dbReference type="CDD" id="cd23763">
    <property type="entry name" value="ASKHA_ATPase_ROK"/>
    <property type="match status" value="1"/>
</dbReference>
<evidence type="ECO:0000313" key="4">
    <source>
        <dbReference type="Proteomes" id="UP000606172"/>
    </source>
</evidence>
<dbReference type="SUPFAM" id="SSF46785">
    <property type="entry name" value="Winged helix' DNA-binding domain"/>
    <property type="match status" value="1"/>
</dbReference>
<gene>
    <name evidence="3" type="ORF">Ssi02_68960</name>
</gene>
<dbReference type="SUPFAM" id="SSF53067">
    <property type="entry name" value="Actin-like ATPase domain"/>
    <property type="match status" value="1"/>
</dbReference>
<organism evidence="3 4">
    <name type="scientific">Sinosporangium siamense</name>
    <dbReference type="NCBI Taxonomy" id="1367973"/>
    <lineage>
        <taxon>Bacteria</taxon>
        <taxon>Bacillati</taxon>
        <taxon>Actinomycetota</taxon>
        <taxon>Actinomycetes</taxon>
        <taxon>Streptosporangiales</taxon>
        <taxon>Streptosporangiaceae</taxon>
        <taxon>Sinosporangium</taxon>
    </lineage>
</organism>
<name>A0A919RPK6_9ACTN</name>
<protein>
    <submittedName>
        <fullName evidence="3">Transcriptional regulator</fullName>
    </submittedName>
</protein>
<dbReference type="InterPro" id="IPR000600">
    <property type="entry name" value="ROK"/>
</dbReference>
<evidence type="ECO:0000313" key="3">
    <source>
        <dbReference type="EMBL" id="GII96665.1"/>
    </source>
</evidence>
<dbReference type="InterPro" id="IPR000835">
    <property type="entry name" value="HTH_MarR-typ"/>
</dbReference>
<dbReference type="EMBL" id="BOOW01000048">
    <property type="protein sequence ID" value="GII96665.1"/>
    <property type="molecule type" value="Genomic_DNA"/>
</dbReference>
<comment type="similarity">
    <text evidence="1">Belongs to the ROK (NagC/XylR) family.</text>
</comment>
<dbReference type="GO" id="GO:0003700">
    <property type="term" value="F:DNA-binding transcription factor activity"/>
    <property type="evidence" value="ECO:0007669"/>
    <property type="project" value="InterPro"/>
</dbReference>
<keyword evidence="4" id="KW-1185">Reference proteome</keyword>
<feature type="domain" description="HTH marR-type" evidence="2">
    <location>
        <begin position="43"/>
        <end position="89"/>
    </location>
</feature>
<reference evidence="3" key="1">
    <citation type="submission" date="2021-01" db="EMBL/GenBank/DDBJ databases">
        <title>Whole genome shotgun sequence of Sinosporangium siamense NBRC 109515.</title>
        <authorList>
            <person name="Komaki H."/>
            <person name="Tamura T."/>
        </authorList>
    </citation>
    <scope>NUCLEOTIDE SEQUENCE</scope>
    <source>
        <strain evidence="3">NBRC 109515</strain>
    </source>
</reference>
<dbReference type="AlphaFoldDB" id="A0A919RPK6"/>
<dbReference type="PANTHER" id="PTHR18964:SF149">
    <property type="entry name" value="BIFUNCTIONAL UDP-N-ACETYLGLUCOSAMINE 2-EPIMERASE_N-ACETYLMANNOSAMINE KINASE"/>
    <property type="match status" value="1"/>
</dbReference>
<dbReference type="Proteomes" id="UP000606172">
    <property type="component" value="Unassembled WGS sequence"/>
</dbReference>
<dbReference type="InterPro" id="IPR043129">
    <property type="entry name" value="ATPase_NBD"/>
</dbReference>
<dbReference type="PANTHER" id="PTHR18964">
    <property type="entry name" value="ROK (REPRESSOR, ORF, KINASE) FAMILY"/>
    <property type="match status" value="1"/>
</dbReference>
<evidence type="ECO:0000256" key="1">
    <source>
        <dbReference type="ARBA" id="ARBA00006479"/>
    </source>
</evidence>
<comment type="caution">
    <text evidence="3">The sequence shown here is derived from an EMBL/GenBank/DDBJ whole genome shotgun (WGS) entry which is preliminary data.</text>
</comment>